<accession>A0A3N0Y4Q7</accession>
<dbReference type="Proteomes" id="UP000281406">
    <property type="component" value="Unassembled WGS sequence"/>
</dbReference>
<reference evidence="2 3" key="1">
    <citation type="submission" date="2018-10" db="EMBL/GenBank/DDBJ databases">
        <title>Genome assembly for a Yunnan-Guizhou Plateau 3E fish, Anabarilius grahami (Regan), and its evolutionary and genetic applications.</title>
        <authorList>
            <person name="Jiang W."/>
        </authorList>
    </citation>
    <scope>NUCLEOTIDE SEQUENCE [LARGE SCALE GENOMIC DNA]</scope>
    <source>
        <strain evidence="2">AG-KIZ</strain>
        <tissue evidence="2">Muscle</tissue>
    </source>
</reference>
<name>A0A3N0Y4Q7_ANAGA</name>
<evidence type="ECO:0000313" key="3">
    <source>
        <dbReference type="Proteomes" id="UP000281406"/>
    </source>
</evidence>
<proteinExistence type="predicted"/>
<keyword evidence="3" id="KW-1185">Reference proteome</keyword>
<feature type="compositionally biased region" description="Basic and acidic residues" evidence="1">
    <location>
        <begin position="30"/>
        <end position="54"/>
    </location>
</feature>
<dbReference type="AlphaFoldDB" id="A0A3N0Y4Q7"/>
<gene>
    <name evidence="2" type="ORF">DPX16_2604</name>
</gene>
<feature type="region of interest" description="Disordered" evidence="1">
    <location>
        <begin position="1"/>
        <end position="59"/>
    </location>
</feature>
<dbReference type="EMBL" id="RJVU01052173">
    <property type="protein sequence ID" value="ROL41104.1"/>
    <property type="molecule type" value="Genomic_DNA"/>
</dbReference>
<protein>
    <submittedName>
        <fullName evidence="2">Monocarboxylate transporter 8</fullName>
    </submittedName>
</protein>
<comment type="caution">
    <text evidence="2">The sequence shown here is derived from an EMBL/GenBank/DDBJ whole genome shotgun (WGS) entry which is preliminary data.</text>
</comment>
<evidence type="ECO:0000256" key="1">
    <source>
        <dbReference type="SAM" id="MobiDB-lite"/>
    </source>
</evidence>
<organism evidence="2 3">
    <name type="scientific">Anabarilius grahami</name>
    <name type="common">Kanglang fish</name>
    <name type="synonym">Barilius grahami</name>
    <dbReference type="NCBI Taxonomy" id="495550"/>
    <lineage>
        <taxon>Eukaryota</taxon>
        <taxon>Metazoa</taxon>
        <taxon>Chordata</taxon>
        <taxon>Craniata</taxon>
        <taxon>Vertebrata</taxon>
        <taxon>Euteleostomi</taxon>
        <taxon>Actinopterygii</taxon>
        <taxon>Neopterygii</taxon>
        <taxon>Teleostei</taxon>
        <taxon>Ostariophysi</taxon>
        <taxon>Cypriniformes</taxon>
        <taxon>Xenocyprididae</taxon>
        <taxon>Xenocypridinae</taxon>
        <taxon>Xenocypridinae incertae sedis</taxon>
        <taxon>Anabarilius</taxon>
    </lineage>
</organism>
<sequence>MHPENNETPAGAASGTPGSEESTAEPLAGHTEEPPAMEHKDPQEYEEPERKLAPEDSTVQLIQTDCTDKRPKTPPGAHPGPGFVPPEGGFGWVVVFAATWCNGSIFGIQNSFGILHMMLVKDHQELKDQASQFKVGTLDPERLKGSNLVFRASGSGGSRLELLSGPATARGRRPLTPHIPATCFQISRNMILEFIIPLFFIGTKI</sequence>
<evidence type="ECO:0000313" key="2">
    <source>
        <dbReference type="EMBL" id="ROL41104.1"/>
    </source>
</evidence>